<evidence type="ECO:0000313" key="8">
    <source>
        <dbReference type="Proteomes" id="UP000499080"/>
    </source>
</evidence>
<keyword evidence="3 6" id="KW-0812">Transmembrane</keyword>
<dbReference type="EMBL" id="BGPR01002642">
    <property type="protein sequence ID" value="GBM76734.1"/>
    <property type="molecule type" value="Genomic_DNA"/>
</dbReference>
<protein>
    <submittedName>
        <fullName evidence="7">Solute carrier family 23 member 1</fullName>
    </submittedName>
</protein>
<keyword evidence="8" id="KW-1185">Reference proteome</keyword>
<name>A0A4Y2IGH8_ARAVE</name>
<reference evidence="7 8" key="1">
    <citation type="journal article" date="2019" name="Sci. Rep.">
        <title>Orb-weaving spider Araneus ventricosus genome elucidates the spidroin gene catalogue.</title>
        <authorList>
            <person name="Kono N."/>
            <person name="Nakamura H."/>
            <person name="Ohtoshi R."/>
            <person name="Moran D.A.P."/>
            <person name="Shinohara A."/>
            <person name="Yoshida Y."/>
            <person name="Fujiwara M."/>
            <person name="Mori M."/>
            <person name="Tomita M."/>
            <person name="Arakawa K."/>
        </authorList>
    </citation>
    <scope>NUCLEOTIDE SEQUENCE [LARGE SCALE GENOMIC DNA]</scope>
</reference>
<proteinExistence type="inferred from homology"/>
<organism evidence="7 8">
    <name type="scientific">Araneus ventricosus</name>
    <name type="common">Orbweaver spider</name>
    <name type="synonym">Epeira ventricosa</name>
    <dbReference type="NCBI Taxonomy" id="182803"/>
    <lineage>
        <taxon>Eukaryota</taxon>
        <taxon>Metazoa</taxon>
        <taxon>Ecdysozoa</taxon>
        <taxon>Arthropoda</taxon>
        <taxon>Chelicerata</taxon>
        <taxon>Arachnida</taxon>
        <taxon>Araneae</taxon>
        <taxon>Araneomorphae</taxon>
        <taxon>Entelegynae</taxon>
        <taxon>Araneoidea</taxon>
        <taxon>Araneidae</taxon>
        <taxon>Araneus</taxon>
    </lineage>
</organism>
<feature type="transmembrane region" description="Helical" evidence="6">
    <location>
        <begin position="365"/>
        <end position="387"/>
    </location>
</feature>
<feature type="transmembrane region" description="Helical" evidence="6">
    <location>
        <begin position="265"/>
        <end position="287"/>
    </location>
</feature>
<keyword evidence="4 6" id="KW-1133">Transmembrane helix</keyword>
<dbReference type="Pfam" id="PF00860">
    <property type="entry name" value="Xan_ur_permease"/>
    <property type="match status" value="1"/>
</dbReference>
<dbReference type="AlphaFoldDB" id="A0A4Y2IGH8"/>
<evidence type="ECO:0000256" key="3">
    <source>
        <dbReference type="ARBA" id="ARBA00022692"/>
    </source>
</evidence>
<evidence type="ECO:0000256" key="4">
    <source>
        <dbReference type="ARBA" id="ARBA00022989"/>
    </source>
</evidence>
<evidence type="ECO:0000256" key="1">
    <source>
        <dbReference type="ARBA" id="ARBA00004141"/>
    </source>
</evidence>
<dbReference type="GO" id="GO:0016020">
    <property type="term" value="C:membrane"/>
    <property type="evidence" value="ECO:0007669"/>
    <property type="project" value="UniProtKB-SubCell"/>
</dbReference>
<dbReference type="InterPro" id="IPR006043">
    <property type="entry name" value="NCS2"/>
</dbReference>
<dbReference type="Proteomes" id="UP000499080">
    <property type="component" value="Unassembled WGS sequence"/>
</dbReference>
<feature type="transmembrane region" description="Helical" evidence="6">
    <location>
        <begin position="316"/>
        <end position="338"/>
    </location>
</feature>
<evidence type="ECO:0000256" key="2">
    <source>
        <dbReference type="ARBA" id="ARBA00008821"/>
    </source>
</evidence>
<comment type="subcellular location">
    <subcellularLocation>
        <location evidence="1">Membrane</location>
        <topology evidence="1">Multi-pass membrane protein</topology>
    </subcellularLocation>
</comment>
<dbReference type="GO" id="GO:0022857">
    <property type="term" value="F:transmembrane transporter activity"/>
    <property type="evidence" value="ECO:0007669"/>
    <property type="project" value="InterPro"/>
</dbReference>
<accession>A0A4Y2IGH8</accession>
<evidence type="ECO:0000256" key="5">
    <source>
        <dbReference type="ARBA" id="ARBA00023136"/>
    </source>
</evidence>
<feature type="transmembrane region" description="Helical" evidence="6">
    <location>
        <begin position="500"/>
        <end position="520"/>
    </location>
</feature>
<feature type="transmembrane region" description="Helical" evidence="6">
    <location>
        <begin position="462"/>
        <end position="480"/>
    </location>
</feature>
<gene>
    <name evidence="7" type="primary">Slc23a1_1</name>
    <name evidence="7" type="ORF">AVEN_10943_2</name>
</gene>
<evidence type="ECO:0000256" key="6">
    <source>
        <dbReference type="SAM" id="Phobius"/>
    </source>
</evidence>
<feature type="transmembrane region" description="Helical" evidence="6">
    <location>
        <begin position="432"/>
        <end position="455"/>
    </location>
</feature>
<keyword evidence="5 6" id="KW-0472">Membrane</keyword>
<evidence type="ECO:0000313" key="7">
    <source>
        <dbReference type="EMBL" id="GBM76734.1"/>
    </source>
</evidence>
<feature type="transmembrane region" description="Helical" evidence="6">
    <location>
        <begin position="407"/>
        <end position="426"/>
    </location>
</feature>
<comment type="caution">
    <text evidence="7">The sequence shown here is derived from an EMBL/GenBank/DDBJ whole genome shotgun (WGS) entry which is preliminary data.</text>
</comment>
<comment type="similarity">
    <text evidence="2">Belongs to the nucleobase:cation symporter-2 (NCS2) (TC 2.A.40) family.</text>
</comment>
<dbReference type="PANTHER" id="PTHR11119">
    <property type="entry name" value="XANTHINE-URACIL / VITAMIN C PERMEASE FAMILY MEMBER"/>
    <property type="match status" value="1"/>
</dbReference>
<feature type="transmembrane region" description="Helical" evidence="6">
    <location>
        <begin position="192"/>
        <end position="211"/>
    </location>
</feature>
<sequence>MQGFVQFPFKNSFTVMASTKLLQTSGGRAEDIINTTESLSKDIDYKIDDIPPWYVSLILSFQHYLMMLGGTVSYPYLISPHLCIPNDDPTRGYLISTTLFVSGIGTLLQTTLGTRLPIVQGSSMAFLVPLLTILHLPEWKCPERNSNISLTPDQTAEIWMPRMREVQGAIIGASVFEMLIGMTGMIGFLLNWITPLAIVPTISLVTLPLFAEAAHSASGHWGIAALTIVLMILFSQCLRDVTIPYSKYSSRKGWTTGQFPLPKLFPILLTLILSWSLCGILTATNIFQEGNPARTDTLLSVLDNSPWFRVPYPGQFGLPTFTFAAVLGAIAGSFASIIESVGDYYACARLSGADSPPKHAINRGIFIEGFCCMIAGFFGTACGLTSFSENIGAIGITKVASRRVIQYGGLVMVLFGMLGKFGGVFVTIPQPILGGIFCIMFSMVTAIGLSTLHFIDLNSSRNLFVLGFSLFMGLCIPSWMQSNPGAIQTGNEIMDQIITILLRTNMLVGGFIGFFLDNIIPGTDEERGLLKWRKQTRNSSSSSKNRSYELPHVKTFLERHSFFRYLPISPSYEEDSMKTKFLSIKCLKKKQSTNSTEMC</sequence>
<dbReference type="OrthoDB" id="5981010at2759"/>
<feature type="transmembrane region" description="Helical" evidence="6">
    <location>
        <begin position="223"/>
        <end position="245"/>
    </location>
</feature>